<dbReference type="GO" id="GO:0015031">
    <property type="term" value="P:protein transport"/>
    <property type="evidence" value="ECO:0007669"/>
    <property type="project" value="UniProtKB-KW"/>
</dbReference>
<dbReference type="GO" id="GO:0005829">
    <property type="term" value="C:cytosol"/>
    <property type="evidence" value="ECO:0007669"/>
    <property type="project" value="EnsemblFungi"/>
</dbReference>
<dbReference type="InParanoid" id="L2GLU8"/>
<dbReference type="OrthoDB" id="203821at2759"/>
<dbReference type="GO" id="GO:0070180">
    <property type="term" value="F:large ribosomal subunit rRNA binding"/>
    <property type="evidence" value="ECO:0007669"/>
    <property type="project" value="EnsemblFungi"/>
</dbReference>
<comment type="similarity">
    <text evidence="1">Belongs to the NMD3 family.</text>
</comment>
<protein>
    <recommendedName>
        <fullName evidence="1">60S ribosomal export protein NMD3</fullName>
    </recommendedName>
</protein>
<dbReference type="GO" id="GO:0043023">
    <property type="term" value="F:ribosomal large subunit binding"/>
    <property type="evidence" value="ECO:0007669"/>
    <property type="project" value="EnsemblFungi"/>
</dbReference>
<feature type="domain" description="Nmd3 N-terminal" evidence="2">
    <location>
        <begin position="4"/>
        <end position="227"/>
    </location>
</feature>
<dbReference type="HOGENOM" id="CLU_027444_4_0_1"/>
<comment type="subcellular location">
    <subcellularLocation>
        <location evidence="1">Cytoplasm</location>
    </subcellularLocation>
    <subcellularLocation>
        <location evidence="1">Nucleus</location>
    </subcellularLocation>
</comment>
<dbReference type="Proteomes" id="UP000011082">
    <property type="component" value="Unassembled WGS sequence"/>
</dbReference>
<evidence type="ECO:0000259" key="2">
    <source>
        <dbReference type="Pfam" id="PF04981"/>
    </source>
</evidence>
<dbReference type="PANTHER" id="PTHR12746:SF2">
    <property type="entry name" value="60S RIBOSOMAL EXPORT PROTEIN NMD3"/>
    <property type="match status" value="1"/>
</dbReference>
<dbReference type="GO" id="GO:0005634">
    <property type="term" value="C:nucleus"/>
    <property type="evidence" value="ECO:0007669"/>
    <property type="project" value="UniProtKB-SubCell"/>
</dbReference>
<evidence type="ECO:0000313" key="4">
    <source>
        <dbReference type="Proteomes" id="UP000011082"/>
    </source>
</evidence>
<dbReference type="STRING" id="993615.L2GLU8"/>
<dbReference type="PANTHER" id="PTHR12746">
    <property type="entry name" value="NONSENSE-MEDIATED MRNA DECAY PROTEIN 3"/>
    <property type="match status" value="1"/>
</dbReference>
<gene>
    <name evidence="3" type="ORF">VICG_01337</name>
</gene>
<dbReference type="RefSeq" id="XP_007604783.1">
    <property type="nucleotide sequence ID" value="XM_007604721.1"/>
</dbReference>
<organism evidence="3 4">
    <name type="scientific">Vittaforma corneae (strain ATCC 50505)</name>
    <name type="common">Microsporidian parasite</name>
    <name type="synonym">Nosema corneum</name>
    <dbReference type="NCBI Taxonomy" id="993615"/>
    <lineage>
        <taxon>Eukaryota</taxon>
        <taxon>Fungi</taxon>
        <taxon>Fungi incertae sedis</taxon>
        <taxon>Microsporidia</taxon>
        <taxon>Nosematidae</taxon>
        <taxon>Vittaforma</taxon>
    </lineage>
</organism>
<keyword evidence="1" id="KW-0653">Protein transport</keyword>
<comment type="function">
    <text evidence="1">Acts as an adapter for the XPO1/CRM1-mediated export of the 60S ribosomal subunit.</text>
</comment>
<keyword evidence="4" id="KW-1185">Reference proteome</keyword>
<dbReference type="EMBL" id="JH370141">
    <property type="protein sequence ID" value="ELA41589.1"/>
    <property type="molecule type" value="Genomic_DNA"/>
</dbReference>
<keyword evidence="1" id="KW-0963">Cytoplasm</keyword>
<dbReference type="InterPro" id="IPR007064">
    <property type="entry name" value="Nmd3_N"/>
</dbReference>
<evidence type="ECO:0000256" key="1">
    <source>
        <dbReference type="RuleBase" id="RU364108"/>
    </source>
</evidence>
<keyword evidence="1" id="KW-0539">Nucleus</keyword>
<accession>L2GLU8</accession>
<sequence length="415" mass="48115">MIHCCKCGIEIEPNMRSICFRCLNNETDVTRSIKTSMAIETCRGCKRYFFPSKGWKVLSWGSQDLLIFLLGRNKSLKGLNIVDSNFVYTEEHSMRMIVEIKVAQDGIEQSCMLRYNVTNMQCTNCMRTEAKQYWKALVQLRQRPHHKRTFLYIEQLILKHKAHLPASNIKERKDGIDFYYLDRQDAVHMVDFLSSYCGTRVINSSRLISEDESNNTANKKFTFSVEILPFCKDDLVYLGPGNMLGLGNFALVSRVGSTVTFFDPVTQKSNKLYSKQYYSNEDKFKILMRSCNFKKYRVVYCRPLGNELYEATLTADDLKFFDVTTHLKIKDDDTVAGYNLEGSNLATDIDLGTDILLVRVFNNSKRNWTLKSEKEVDDEYMYFIDDISNDKEMLNRVCVFDSKDELVDNIETLGI</sequence>
<dbReference type="OMA" id="QYTHTEH"/>
<proteinExistence type="inferred from homology"/>
<keyword evidence="1" id="KW-0813">Transport</keyword>
<reference evidence="4" key="1">
    <citation type="submission" date="2011-05" db="EMBL/GenBank/DDBJ databases">
        <title>The genome sequence of Vittaforma corneae strain ATCC 50505.</title>
        <authorList>
            <consortium name="The Broad Institute Genome Sequencing Platform"/>
            <person name="Cuomo C."/>
            <person name="Didier E."/>
            <person name="Bowers L."/>
            <person name="Young S.K."/>
            <person name="Zeng Q."/>
            <person name="Gargeya S."/>
            <person name="Fitzgerald M."/>
            <person name="Haas B."/>
            <person name="Abouelleil A."/>
            <person name="Alvarado L."/>
            <person name="Arachchi H.M."/>
            <person name="Berlin A."/>
            <person name="Chapman S.B."/>
            <person name="Gearin G."/>
            <person name="Goldberg J."/>
            <person name="Griggs A."/>
            <person name="Gujja S."/>
            <person name="Hansen M."/>
            <person name="Heiman D."/>
            <person name="Howarth C."/>
            <person name="Larimer J."/>
            <person name="Lui A."/>
            <person name="MacDonald P.J.P."/>
            <person name="McCowen C."/>
            <person name="Montmayeur A."/>
            <person name="Murphy C."/>
            <person name="Neiman D."/>
            <person name="Pearson M."/>
            <person name="Priest M."/>
            <person name="Roberts A."/>
            <person name="Saif S."/>
            <person name="Shea T."/>
            <person name="Sisk P."/>
            <person name="Stolte C."/>
            <person name="Sykes S."/>
            <person name="Wortman J."/>
            <person name="Nusbaum C."/>
            <person name="Birren B."/>
        </authorList>
    </citation>
    <scope>NUCLEOTIDE SEQUENCE [LARGE SCALE GENOMIC DNA]</scope>
    <source>
        <strain evidence="4">ATCC 50505</strain>
    </source>
</reference>
<dbReference type="GO" id="GO:0030674">
    <property type="term" value="F:protein-macromolecule adaptor activity"/>
    <property type="evidence" value="ECO:0007669"/>
    <property type="project" value="EnsemblFungi"/>
</dbReference>
<dbReference type="Pfam" id="PF04981">
    <property type="entry name" value="NMD3"/>
    <property type="match status" value="1"/>
</dbReference>
<dbReference type="AlphaFoldDB" id="L2GLU8"/>
<dbReference type="VEuPathDB" id="MicrosporidiaDB:VICG_01337"/>
<dbReference type="FunCoup" id="L2GLU8">
    <property type="interactions" value="247"/>
</dbReference>
<dbReference type="InterPro" id="IPR039768">
    <property type="entry name" value="Nmd3"/>
</dbReference>
<dbReference type="GeneID" id="19882048"/>
<dbReference type="GO" id="GO:0000055">
    <property type="term" value="P:ribosomal large subunit export from nucleus"/>
    <property type="evidence" value="ECO:0007669"/>
    <property type="project" value="EnsemblFungi"/>
</dbReference>
<evidence type="ECO:0000313" key="3">
    <source>
        <dbReference type="EMBL" id="ELA41589.1"/>
    </source>
</evidence>
<name>L2GLU8_VITCO</name>